<feature type="domain" description="DUF7869" evidence="2">
    <location>
        <begin position="494"/>
        <end position="642"/>
    </location>
</feature>
<sequence>MSNLSDDYVQDSDDDEDYVLPVQKSSKMKECRLKIRGRVINIPVSRSSSESDDETNSETDSSRKAPSSSSTSIIHTPKNKKAPIIVVSNIKIKNASNSGSGDLQSNLNRNVPSSSTTLVPEFTKKIPSSEDNKIKILEPDHSDFDDTNNIGHISEEILLEEATHNIIKDKKIFTRKRQKNTSEWTCNKRKSLFDQGLEYISSRKKVVPARKIRNKKDCVQKCRMKCSRQISDEQRKEIFKNYYLLSAIEKKNYILHTTEAETPWRRRKGKNPENSRKSKSFRFYFEINNQKIQVCKAFYTGTLCISQKPIYTVHNNKTSTKTLPESKQGKHQKRVTSLEDSNLVKEHINMIPRVESHYCRKKTNKEYLESGLSIKKLYELYLDFAGECKKNPVSFAVYRKIFCNYFNIAFHKPRKDRCDTCEEIKLRKMEKREDEESQRRYTDHLKEKEYMREEKQRDKESGIPLLCFDLENVLTCPKADIKNFFYKSKLNVYNMTGHLSVGKKVYCAVWTEALHGRKGNDIASAVYKIVGKVLEDHPEFTKIILWSDSCVPQNRNSLMSYALSYLIQKHQNVQNISMKFSVPGHACIQEVDAIHSAIERTLNKVEYYSPISLLRYLLKVNRQNPYTIIQMKQEHFIDFQSFSSQLNYNAVPFSKVVALEFSKSFFELKYKDTFDPTKELKTVNLHQRKLRKGHVKTETEPLIPLQLKKCDKAVVLPPNKIDALKSMFKYIPEVDKEYYECIFLQK</sequence>
<feature type="region of interest" description="Disordered" evidence="1">
    <location>
        <begin position="95"/>
        <end position="121"/>
    </location>
</feature>
<organism evidence="3 4">
    <name type="scientific">Diabrotica balteata</name>
    <name type="common">Banded cucumber beetle</name>
    <dbReference type="NCBI Taxonomy" id="107213"/>
    <lineage>
        <taxon>Eukaryota</taxon>
        <taxon>Metazoa</taxon>
        <taxon>Ecdysozoa</taxon>
        <taxon>Arthropoda</taxon>
        <taxon>Hexapoda</taxon>
        <taxon>Insecta</taxon>
        <taxon>Pterygota</taxon>
        <taxon>Neoptera</taxon>
        <taxon>Endopterygota</taxon>
        <taxon>Coleoptera</taxon>
        <taxon>Polyphaga</taxon>
        <taxon>Cucujiformia</taxon>
        <taxon>Chrysomeloidea</taxon>
        <taxon>Chrysomelidae</taxon>
        <taxon>Galerucinae</taxon>
        <taxon>Diabroticina</taxon>
        <taxon>Diabroticites</taxon>
        <taxon>Diabrotica</taxon>
    </lineage>
</organism>
<evidence type="ECO:0000259" key="2">
    <source>
        <dbReference type="Pfam" id="PF25273"/>
    </source>
</evidence>
<dbReference type="Pfam" id="PF25273">
    <property type="entry name" value="DUF7869"/>
    <property type="match status" value="1"/>
</dbReference>
<dbReference type="PANTHER" id="PTHR10773:SF19">
    <property type="match status" value="1"/>
</dbReference>
<dbReference type="OrthoDB" id="6774547at2759"/>
<gene>
    <name evidence="3" type="ORF">DIABBA_LOCUS13205</name>
</gene>
<accession>A0A9N9TC08</accession>
<evidence type="ECO:0000313" key="4">
    <source>
        <dbReference type="Proteomes" id="UP001153709"/>
    </source>
</evidence>
<protein>
    <recommendedName>
        <fullName evidence="2">DUF7869 domain-containing protein</fullName>
    </recommendedName>
</protein>
<dbReference type="InterPro" id="IPR057191">
    <property type="entry name" value="DUF7869"/>
</dbReference>
<evidence type="ECO:0000313" key="3">
    <source>
        <dbReference type="EMBL" id="CAG9840573.1"/>
    </source>
</evidence>
<dbReference type="Proteomes" id="UP001153709">
    <property type="component" value="Chromosome 9"/>
</dbReference>
<feature type="compositionally biased region" description="Polar residues" evidence="1">
    <location>
        <begin position="95"/>
        <end position="118"/>
    </location>
</feature>
<dbReference type="AlphaFoldDB" id="A0A9N9TC08"/>
<dbReference type="EMBL" id="OU898284">
    <property type="protein sequence ID" value="CAG9840573.1"/>
    <property type="molecule type" value="Genomic_DNA"/>
</dbReference>
<proteinExistence type="predicted"/>
<feature type="region of interest" description="Disordered" evidence="1">
    <location>
        <begin position="39"/>
        <end position="76"/>
    </location>
</feature>
<keyword evidence="4" id="KW-1185">Reference proteome</keyword>
<reference evidence="3" key="1">
    <citation type="submission" date="2022-01" db="EMBL/GenBank/DDBJ databases">
        <authorList>
            <person name="King R."/>
        </authorList>
    </citation>
    <scope>NUCLEOTIDE SEQUENCE</scope>
</reference>
<evidence type="ECO:0000256" key="1">
    <source>
        <dbReference type="SAM" id="MobiDB-lite"/>
    </source>
</evidence>
<feature type="region of interest" description="Disordered" evidence="1">
    <location>
        <begin position="1"/>
        <end position="27"/>
    </location>
</feature>
<dbReference type="PANTHER" id="PTHR10773">
    <property type="entry name" value="DNA-DIRECTED RNA POLYMERASES I, II, AND III SUBUNIT RPABC2"/>
    <property type="match status" value="1"/>
</dbReference>
<name>A0A9N9TC08_DIABA</name>
<feature type="compositionally biased region" description="Acidic residues" evidence="1">
    <location>
        <begin position="8"/>
        <end position="18"/>
    </location>
</feature>